<evidence type="ECO:0000256" key="3">
    <source>
        <dbReference type="ARBA" id="ARBA00022723"/>
    </source>
</evidence>
<dbReference type="Pfam" id="PF00413">
    <property type="entry name" value="Peptidase_M10"/>
    <property type="match status" value="1"/>
</dbReference>
<keyword evidence="6" id="KW-0482">Metalloprotease</keyword>
<dbReference type="GO" id="GO:0031012">
    <property type="term" value="C:extracellular matrix"/>
    <property type="evidence" value="ECO:0007669"/>
    <property type="project" value="InterPro"/>
</dbReference>
<feature type="active site" evidence="7">
    <location>
        <position position="164"/>
    </location>
</feature>
<feature type="binding site" evidence="8">
    <location>
        <position position="111"/>
    </location>
    <ligand>
        <name>Zn(2+)</name>
        <dbReference type="ChEBI" id="CHEBI:29105"/>
        <label>1</label>
    </ligand>
</feature>
<feature type="binding site" evidence="8">
    <location>
        <position position="163"/>
    </location>
    <ligand>
        <name>Zn(2+)</name>
        <dbReference type="ChEBI" id="CHEBI:29105"/>
        <label>2</label>
        <note>catalytic</note>
    </ligand>
</feature>
<dbReference type="SUPFAM" id="SSF55486">
    <property type="entry name" value="Metalloproteases ('zincins'), catalytic domain"/>
    <property type="match status" value="1"/>
</dbReference>
<evidence type="ECO:0000256" key="2">
    <source>
        <dbReference type="ARBA" id="ARBA00022670"/>
    </source>
</evidence>
<evidence type="ECO:0000256" key="8">
    <source>
        <dbReference type="PIRSR" id="PIRSR621190-2"/>
    </source>
</evidence>
<evidence type="ECO:0000259" key="10">
    <source>
        <dbReference type="SMART" id="SM00235"/>
    </source>
</evidence>
<keyword evidence="5 8" id="KW-0862">Zinc</keyword>
<dbReference type="GO" id="GO:0030574">
    <property type="term" value="P:collagen catabolic process"/>
    <property type="evidence" value="ECO:0007669"/>
    <property type="project" value="TreeGrafter"/>
</dbReference>
<dbReference type="GO" id="GO:0004222">
    <property type="term" value="F:metalloendopeptidase activity"/>
    <property type="evidence" value="ECO:0007669"/>
    <property type="project" value="InterPro"/>
</dbReference>
<evidence type="ECO:0000313" key="11">
    <source>
        <dbReference type="Proteomes" id="UP000492821"/>
    </source>
</evidence>
<feature type="binding site" evidence="8">
    <location>
        <position position="141"/>
    </location>
    <ligand>
        <name>Ca(2+)</name>
        <dbReference type="ChEBI" id="CHEBI:29108"/>
        <label>1</label>
    </ligand>
</feature>
<comment type="cofactor">
    <cofactor evidence="8">
        <name>Ca(2+)</name>
        <dbReference type="ChEBI" id="CHEBI:29108"/>
    </cofactor>
    <text evidence="8">Can bind about 5 Ca(2+) ions per subunit.</text>
</comment>
<feature type="binding site" evidence="8">
    <location>
        <position position="123"/>
    </location>
    <ligand>
        <name>Ca(2+)</name>
        <dbReference type="ChEBI" id="CHEBI:29108"/>
        <label>3</label>
    </ligand>
</feature>
<dbReference type="InterPro" id="IPR024079">
    <property type="entry name" value="MetalloPept_cat_dom_sf"/>
</dbReference>
<dbReference type="GO" id="GO:0006508">
    <property type="term" value="P:proteolysis"/>
    <property type="evidence" value="ECO:0007669"/>
    <property type="project" value="UniProtKB-KW"/>
</dbReference>
<dbReference type="InterPro" id="IPR021190">
    <property type="entry name" value="Pept_M10A"/>
</dbReference>
<feature type="binding site" evidence="8">
    <location>
        <position position="181"/>
    </location>
    <ligand>
        <name>Zn(2+)</name>
        <dbReference type="ChEBI" id="CHEBI:29105"/>
        <label>2</label>
        <note>catalytic</note>
    </ligand>
</feature>
<evidence type="ECO:0000313" key="12">
    <source>
        <dbReference type="WBParaSite" id="Pan_g19366.t1"/>
    </source>
</evidence>
<comment type="similarity">
    <text evidence="1">Belongs to the peptidase M10A family.</text>
</comment>
<protein>
    <submittedName>
        <fullName evidence="12">ZnMc domain-containing protein</fullName>
    </submittedName>
</protein>
<feature type="binding site" evidence="8">
    <location>
        <position position="113"/>
    </location>
    <ligand>
        <name>Zn(2+)</name>
        <dbReference type="ChEBI" id="CHEBI:29105"/>
        <label>1</label>
    </ligand>
</feature>
<feature type="domain" description="Peptidase metallopeptidase" evidence="10">
    <location>
        <begin position="32"/>
        <end position="190"/>
    </location>
</feature>
<evidence type="ECO:0000256" key="6">
    <source>
        <dbReference type="ARBA" id="ARBA00023049"/>
    </source>
</evidence>
<keyword evidence="2" id="KW-0645">Protease</keyword>
<evidence type="ECO:0000256" key="9">
    <source>
        <dbReference type="SAM" id="SignalP"/>
    </source>
</evidence>
<reference evidence="12" key="2">
    <citation type="submission" date="2020-10" db="UniProtKB">
        <authorList>
            <consortium name="WormBaseParasite"/>
        </authorList>
    </citation>
    <scope>IDENTIFICATION</scope>
</reference>
<feature type="binding site" evidence="8">
    <location>
        <position position="118"/>
    </location>
    <ligand>
        <name>Ca(2+)</name>
        <dbReference type="ChEBI" id="CHEBI:29108"/>
        <label>3</label>
    </ligand>
</feature>
<feature type="binding site" evidence="8">
    <location>
        <position position="119"/>
    </location>
    <ligand>
        <name>Ca(2+)</name>
        <dbReference type="ChEBI" id="CHEBI:29108"/>
        <label>3</label>
    </ligand>
</feature>
<dbReference type="PANTHER" id="PTHR10201">
    <property type="entry name" value="MATRIX METALLOPROTEINASE"/>
    <property type="match status" value="1"/>
</dbReference>
<feature type="binding site" evidence="8">
    <location>
        <position position="138"/>
    </location>
    <ligand>
        <name>Ca(2+)</name>
        <dbReference type="ChEBI" id="CHEBI:29108"/>
        <label>3</label>
    </ligand>
</feature>
<dbReference type="Gene3D" id="3.40.390.10">
    <property type="entry name" value="Collagenase (Catalytic Domain)"/>
    <property type="match status" value="1"/>
</dbReference>
<reference evidence="11" key="1">
    <citation type="journal article" date="2013" name="Genetics">
        <title>The draft genome and transcriptome of Panagrellus redivivus are shaped by the harsh demands of a free-living lifestyle.</title>
        <authorList>
            <person name="Srinivasan J."/>
            <person name="Dillman A.R."/>
            <person name="Macchietto M.G."/>
            <person name="Heikkinen L."/>
            <person name="Lakso M."/>
            <person name="Fracchia K.M."/>
            <person name="Antoshechkin I."/>
            <person name="Mortazavi A."/>
            <person name="Wong G."/>
            <person name="Sternberg P.W."/>
        </authorList>
    </citation>
    <scope>NUCLEOTIDE SEQUENCE [LARGE SCALE GENOMIC DNA]</scope>
    <source>
        <strain evidence="11">MT8872</strain>
    </source>
</reference>
<keyword evidence="3 8" id="KW-0479">Metal-binding</keyword>
<dbReference type="InterPro" id="IPR001818">
    <property type="entry name" value="Pept_M10_metallopeptidase"/>
</dbReference>
<feature type="binding site" evidence="8">
    <location>
        <position position="141"/>
    </location>
    <ligand>
        <name>Ca(2+)</name>
        <dbReference type="ChEBI" id="CHEBI:29108"/>
        <label>3</label>
    </ligand>
</feature>
<evidence type="ECO:0000256" key="1">
    <source>
        <dbReference type="ARBA" id="ARBA00010370"/>
    </source>
</evidence>
<keyword evidence="4" id="KW-0378">Hydrolase</keyword>
<feature type="chain" id="PRO_5028926526" evidence="9">
    <location>
        <begin position="21"/>
        <end position="190"/>
    </location>
</feature>
<dbReference type="WBParaSite" id="Pan_g19366.t1">
    <property type="protein sequence ID" value="Pan_g19366.t1"/>
    <property type="gene ID" value="Pan_g19366"/>
</dbReference>
<comment type="cofactor">
    <cofactor evidence="8">
        <name>Zn(2+)</name>
        <dbReference type="ChEBI" id="CHEBI:29105"/>
    </cofactor>
    <text evidence="8">Binds 2 Zn(2+) ions per subunit.</text>
</comment>
<sequence length="190" mass="21737">MLLEVYVVLVLNLSLFPLLGLSVPRSKRYVLNPERWPDCDLTWAFRDPFHLFDNDEDYRVAKKIVAQSIRTWEESAGGALTFTDVSPHNRQSPENLERKARIDVLFARYDHGDKESFDGRGGLVAHSGYPNDGIVHFDASENWTVSDEADPDVFVDLRYVALHEIGHALGLEHSAFPFAVMNPFYRQILF</sequence>
<dbReference type="PANTHER" id="PTHR10201:SF323">
    <property type="entry name" value="MATRIX METALLOPROTEINASE-21"/>
    <property type="match status" value="1"/>
</dbReference>
<evidence type="ECO:0000256" key="7">
    <source>
        <dbReference type="PIRSR" id="PIRSR621190-1"/>
    </source>
</evidence>
<accession>A0A7E4VCR7</accession>
<dbReference type="PRINTS" id="PR00138">
    <property type="entry name" value="MATRIXIN"/>
</dbReference>
<dbReference type="Proteomes" id="UP000492821">
    <property type="component" value="Unassembled WGS sequence"/>
</dbReference>
<feature type="signal peptide" evidence="9">
    <location>
        <begin position="1"/>
        <end position="20"/>
    </location>
</feature>
<organism evidence="11 12">
    <name type="scientific">Panagrellus redivivus</name>
    <name type="common">Microworm</name>
    <dbReference type="NCBI Taxonomy" id="6233"/>
    <lineage>
        <taxon>Eukaryota</taxon>
        <taxon>Metazoa</taxon>
        <taxon>Ecdysozoa</taxon>
        <taxon>Nematoda</taxon>
        <taxon>Chromadorea</taxon>
        <taxon>Rhabditida</taxon>
        <taxon>Tylenchina</taxon>
        <taxon>Panagrolaimomorpha</taxon>
        <taxon>Panagrolaimoidea</taxon>
        <taxon>Panagrolaimidae</taxon>
        <taxon>Panagrellus</taxon>
    </lineage>
</organism>
<dbReference type="InterPro" id="IPR006026">
    <property type="entry name" value="Peptidase_Metallo"/>
</dbReference>
<keyword evidence="9" id="KW-0732">Signal</keyword>
<name>A0A7E4VCR7_PANRE</name>
<feature type="binding site" evidence="8">
    <location>
        <position position="126"/>
    </location>
    <ligand>
        <name>Zn(2+)</name>
        <dbReference type="ChEBI" id="CHEBI:29105"/>
        <label>1</label>
    </ligand>
</feature>
<dbReference type="AlphaFoldDB" id="A0A7E4VCR7"/>
<feature type="binding site" evidence="8">
    <location>
        <position position="167"/>
    </location>
    <ligand>
        <name>Zn(2+)</name>
        <dbReference type="ChEBI" id="CHEBI:29105"/>
        <label>2</label>
        <note>catalytic</note>
    </ligand>
</feature>
<evidence type="ECO:0000256" key="5">
    <source>
        <dbReference type="ARBA" id="ARBA00022833"/>
    </source>
</evidence>
<dbReference type="GO" id="GO:0008270">
    <property type="term" value="F:zinc ion binding"/>
    <property type="evidence" value="ECO:0007669"/>
    <property type="project" value="InterPro"/>
</dbReference>
<proteinExistence type="inferred from homology"/>
<feature type="binding site" evidence="8">
    <location>
        <position position="136"/>
    </location>
    <ligand>
        <name>Zn(2+)</name>
        <dbReference type="ChEBI" id="CHEBI:29105"/>
        <label>1</label>
    </ligand>
</feature>
<keyword evidence="11" id="KW-1185">Reference proteome</keyword>
<evidence type="ECO:0000256" key="4">
    <source>
        <dbReference type="ARBA" id="ARBA00022801"/>
    </source>
</evidence>
<keyword evidence="8" id="KW-0106">Calcium</keyword>
<dbReference type="SMART" id="SM00235">
    <property type="entry name" value="ZnMc"/>
    <property type="match status" value="1"/>
</dbReference>
<feature type="binding site" evidence="8">
    <location>
        <position position="173"/>
    </location>
    <ligand>
        <name>Zn(2+)</name>
        <dbReference type="ChEBI" id="CHEBI:29105"/>
        <label>2</label>
        <note>catalytic</note>
    </ligand>
</feature>
<dbReference type="GO" id="GO:0030198">
    <property type="term" value="P:extracellular matrix organization"/>
    <property type="evidence" value="ECO:0007669"/>
    <property type="project" value="TreeGrafter"/>
</dbReference>